<evidence type="ECO:0000313" key="1">
    <source>
        <dbReference type="EMBL" id="KHE42452.1"/>
    </source>
</evidence>
<evidence type="ECO:0008006" key="3">
    <source>
        <dbReference type="Google" id="ProtNLM"/>
    </source>
</evidence>
<protein>
    <recommendedName>
        <fullName evidence="3">DUF2851 domain-containing protein</fullName>
    </recommendedName>
</protein>
<dbReference type="EMBL" id="JRGF01000004">
    <property type="protein sequence ID" value="KHE42452.1"/>
    <property type="molecule type" value="Genomic_DNA"/>
</dbReference>
<proteinExistence type="predicted"/>
<keyword evidence="2" id="KW-1185">Reference proteome</keyword>
<accession>A0ABR4YJU7</accession>
<reference evidence="1 2" key="1">
    <citation type="submission" date="2014-09" db="EMBL/GenBank/DDBJ databases">
        <title>Alistipes sp. 627, sp. nov., a novel member of the family Rikenellaceae isolated from human faeces.</title>
        <authorList>
            <person name="Shkoporov A.N."/>
            <person name="Chaplin A.V."/>
            <person name="Motuzova O.V."/>
            <person name="Kafarskaia L.I."/>
            <person name="Khokhlova E.V."/>
            <person name="Efimov B.A."/>
        </authorList>
    </citation>
    <scope>NUCLEOTIDE SEQUENCE [LARGE SCALE GENOMIC DNA]</scope>
    <source>
        <strain evidence="1 2">627</strain>
    </source>
</reference>
<comment type="caution">
    <text evidence="1">The sequence shown here is derived from an EMBL/GenBank/DDBJ whole genome shotgun (WGS) entry which is preliminary data.</text>
</comment>
<evidence type="ECO:0000313" key="2">
    <source>
        <dbReference type="Proteomes" id="UP000030889"/>
    </source>
</evidence>
<gene>
    <name evidence="1" type="ORF">LG35_04295</name>
</gene>
<name>A0ABR4YJU7_9BACT</name>
<organism evidence="1 2">
    <name type="scientific">Alistipes inops</name>
    <dbReference type="NCBI Taxonomy" id="1501391"/>
    <lineage>
        <taxon>Bacteria</taxon>
        <taxon>Pseudomonadati</taxon>
        <taxon>Bacteroidota</taxon>
        <taxon>Bacteroidia</taxon>
        <taxon>Bacteroidales</taxon>
        <taxon>Rikenellaceae</taxon>
        <taxon>Alistipes</taxon>
    </lineage>
</organism>
<dbReference type="InterPro" id="IPR021272">
    <property type="entry name" value="DUF2851"/>
</dbReference>
<sequence length="316" mass="35392">MRDAVASLRTGAGRYECGIWLGDLPAAKRISFLDRLVVERLDRKCRDVLNVLERCGGDWAQALYTMLFRAMGGNRNRESYIDLASRATYQMVLRERGDIELVEALLLGTAGMLEGCYFDDYIARLHDHYLYLARKYGIVPMRAGEWARAGIRAQNRPVTRIVQLASFVARNDFIFDRVAGCRTREDVHALFDTEVSGYWATHYVPDGSGERCPRRIGAEKADLLAINAVVPVMFAYGQTTGKGALKDAAFDLLGDIPAENNAIVRSWSGMGVPVRSALDSQALLQLRNEYCTRGRCTDCKVGKSIIKVRDKAFSFR</sequence>
<dbReference type="Proteomes" id="UP000030889">
    <property type="component" value="Unassembled WGS sequence"/>
</dbReference>
<dbReference type="Pfam" id="PF11013">
    <property type="entry name" value="DUF2851"/>
    <property type="match status" value="1"/>
</dbReference>